<evidence type="ECO:0000256" key="5">
    <source>
        <dbReference type="ARBA" id="ARBA00022989"/>
    </source>
</evidence>
<comment type="caution">
    <text evidence="8">The sequence shown here is derived from an EMBL/GenBank/DDBJ whole genome shotgun (WGS) entry which is preliminary data.</text>
</comment>
<feature type="transmembrane region" description="Helical" evidence="7">
    <location>
        <begin position="87"/>
        <end position="105"/>
    </location>
</feature>
<dbReference type="PANTHER" id="PTHR11101">
    <property type="entry name" value="PHOSPHATE TRANSPORTER"/>
    <property type="match status" value="1"/>
</dbReference>
<dbReference type="GO" id="GO:0035435">
    <property type="term" value="P:phosphate ion transmembrane transport"/>
    <property type="evidence" value="ECO:0007669"/>
    <property type="project" value="TreeGrafter"/>
</dbReference>
<evidence type="ECO:0000256" key="6">
    <source>
        <dbReference type="ARBA" id="ARBA00023136"/>
    </source>
</evidence>
<accession>A0A176W6T4</accession>
<evidence type="ECO:0000256" key="2">
    <source>
        <dbReference type="ARBA" id="ARBA00022448"/>
    </source>
</evidence>
<evidence type="ECO:0000256" key="3">
    <source>
        <dbReference type="ARBA" id="ARBA00022592"/>
    </source>
</evidence>
<dbReference type="PANTHER" id="PTHR11101:SF95">
    <property type="entry name" value="PHOSPHATE TRANSPORTER"/>
    <property type="match status" value="1"/>
</dbReference>
<keyword evidence="9" id="KW-1185">Reference proteome</keyword>
<feature type="transmembrane region" description="Helical" evidence="7">
    <location>
        <begin position="7"/>
        <end position="24"/>
    </location>
</feature>
<dbReference type="InterPro" id="IPR001204">
    <property type="entry name" value="Phos_transporter"/>
</dbReference>
<dbReference type="EMBL" id="LVLJ01001769">
    <property type="protein sequence ID" value="OAE28085.1"/>
    <property type="molecule type" value="Genomic_DNA"/>
</dbReference>
<keyword evidence="3" id="KW-0592">Phosphate transport</keyword>
<name>A0A176W6T4_MARPO</name>
<sequence length="186" mass="19385">MAVMSEYLWFVIVGAFVAFAFGWGNGANDLANGFATSVGSKTLTMGQAVMIAIVFDFLGAILLGRVVTSTIASGVADINAFIGNPEVYAYGMICACTAGSFWLAVASRIGVNVSGTHFIEKPEAYIQELNTLFALLQENTILTIGQNDVFDGSVTCNSNVTAAITAGTLVPCMAPKLAGAGTEFIM</sequence>
<evidence type="ECO:0000256" key="1">
    <source>
        <dbReference type="ARBA" id="ARBA00004141"/>
    </source>
</evidence>
<evidence type="ECO:0000256" key="4">
    <source>
        <dbReference type="ARBA" id="ARBA00022692"/>
    </source>
</evidence>
<protein>
    <recommendedName>
        <fullName evidence="10">Phosphate transporter</fullName>
    </recommendedName>
</protein>
<keyword evidence="2" id="KW-0813">Transport</keyword>
<feature type="transmembrane region" description="Helical" evidence="7">
    <location>
        <begin position="44"/>
        <end position="67"/>
    </location>
</feature>
<evidence type="ECO:0000313" key="8">
    <source>
        <dbReference type="EMBL" id="OAE28085.1"/>
    </source>
</evidence>
<dbReference type="AlphaFoldDB" id="A0A176W6T4"/>
<keyword evidence="6 7" id="KW-0472">Membrane</keyword>
<dbReference type="Proteomes" id="UP000077202">
    <property type="component" value="Unassembled WGS sequence"/>
</dbReference>
<evidence type="ECO:0000256" key="7">
    <source>
        <dbReference type="SAM" id="Phobius"/>
    </source>
</evidence>
<evidence type="ECO:0000313" key="9">
    <source>
        <dbReference type="Proteomes" id="UP000077202"/>
    </source>
</evidence>
<keyword evidence="4 7" id="KW-0812">Transmembrane</keyword>
<evidence type="ECO:0008006" key="10">
    <source>
        <dbReference type="Google" id="ProtNLM"/>
    </source>
</evidence>
<dbReference type="Pfam" id="PF01384">
    <property type="entry name" value="PHO4"/>
    <property type="match status" value="1"/>
</dbReference>
<reference evidence="8" key="1">
    <citation type="submission" date="2016-03" db="EMBL/GenBank/DDBJ databases">
        <title>Mechanisms controlling the formation of the plant cell surface in tip-growing cells are functionally conserved among land plants.</title>
        <authorList>
            <person name="Honkanen S."/>
            <person name="Jones V.A."/>
            <person name="Morieri G."/>
            <person name="Champion C."/>
            <person name="Hetherington A.J."/>
            <person name="Kelly S."/>
            <person name="Saint-Marcoux D."/>
            <person name="Proust H."/>
            <person name="Prescott H."/>
            <person name="Dolan L."/>
        </authorList>
    </citation>
    <scope>NUCLEOTIDE SEQUENCE [LARGE SCALE GENOMIC DNA]</scope>
    <source>
        <tissue evidence="8">Whole gametophyte</tissue>
    </source>
</reference>
<proteinExistence type="predicted"/>
<dbReference type="GO" id="GO:0016020">
    <property type="term" value="C:membrane"/>
    <property type="evidence" value="ECO:0007669"/>
    <property type="project" value="UniProtKB-SubCell"/>
</dbReference>
<gene>
    <name evidence="8" type="ORF">AXG93_136s1000</name>
</gene>
<keyword evidence="5 7" id="KW-1133">Transmembrane helix</keyword>
<organism evidence="8 9">
    <name type="scientific">Marchantia polymorpha subsp. ruderalis</name>
    <dbReference type="NCBI Taxonomy" id="1480154"/>
    <lineage>
        <taxon>Eukaryota</taxon>
        <taxon>Viridiplantae</taxon>
        <taxon>Streptophyta</taxon>
        <taxon>Embryophyta</taxon>
        <taxon>Marchantiophyta</taxon>
        <taxon>Marchantiopsida</taxon>
        <taxon>Marchantiidae</taxon>
        <taxon>Marchantiales</taxon>
        <taxon>Marchantiaceae</taxon>
        <taxon>Marchantia</taxon>
    </lineage>
</organism>
<comment type="subcellular location">
    <subcellularLocation>
        <location evidence="1">Membrane</location>
        <topology evidence="1">Multi-pass membrane protein</topology>
    </subcellularLocation>
</comment>
<dbReference type="GO" id="GO:0005315">
    <property type="term" value="F:phosphate transmembrane transporter activity"/>
    <property type="evidence" value="ECO:0007669"/>
    <property type="project" value="InterPro"/>
</dbReference>